<reference evidence="1 2" key="1">
    <citation type="submission" date="2007-05" db="EMBL/GenBank/DDBJ databases">
        <title>Complete sequence of Geobacter uraniireducens Rf4.</title>
        <authorList>
            <consortium name="US DOE Joint Genome Institute"/>
            <person name="Copeland A."/>
            <person name="Lucas S."/>
            <person name="Lapidus A."/>
            <person name="Barry K."/>
            <person name="Detter J.C."/>
            <person name="Glavina del Rio T."/>
            <person name="Hammon N."/>
            <person name="Israni S."/>
            <person name="Dalin E."/>
            <person name="Tice H."/>
            <person name="Pitluck S."/>
            <person name="Chertkov O."/>
            <person name="Brettin T."/>
            <person name="Bruce D."/>
            <person name="Han C."/>
            <person name="Schmutz J."/>
            <person name="Larimer F."/>
            <person name="Land M."/>
            <person name="Hauser L."/>
            <person name="Kyrpides N."/>
            <person name="Mikhailova N."/>
            <person name="Shelobolina E."/>
            <person name="Aklujkar M."/>
            <person name="Lovley D."/>
            <person name="Richardson P."/>
        </authorList>
    </citation>
    <scope>NUCLEOTIDE SEQUENCE [LARGE SCALE GENOMIC DNA]</scope>
    <source>
        <strain evidence="1 2">Rf4</strain>
    </source>
</reference>
<evidence type="ECO:0000313" key="2">
    <source>
        <dbReference type="Proteomes" id="UP000006695"/>
    </source>
</evidence>
<dbReference type="EMBL" id="CP000698">
    <property type="protein sequence ID" value="ABQ24455.1"/>
    <property type="molecule type" value="Genomic_DNA"/>
</dbReference>
<dbReference type="Proteomes" id="UP000006695">
    <property type="component" value="Chromosome"/>
</dbReference>
<keyword evidence="2" id="KW-1185">Reference proteome</keyword>
<accession>A5GD94</accession>
<dbReference type="HOGENOM" id="CLU_162083_0_0_7"/>
<dbReference type="RefSeq" id="WP_011937184.1">
    <property type="nucleotide sequence ID" value="NC_009483.1"/>
</dbReference>
<name>A5GD94_GEOUR</name>
<dbReference type="Pfam" id="PF13711">
    <property type="entry name" value="DUF4160"/>
    <property type="match status" value="1"/>
</dbReference>
<dbReference type="AlphaFoldDB" id="A5GD94"/>
<proteinExistence type="predicted"/>
<dbReference type="STRING" id="351605.Gura_0239"/>
<dbReference type="InterPro" id="IPR025427">
    <property type="entry name" value="DUF4160"/>
</dbReference>
<evidence type="ECO:0008006" key="3">
    <source>
        <dbReference type="Google" id="ProtNLM"/>
    </source>
</evidence>
<organism evidence="1 2">
    <name type="scientific">Geotalea uraniireducens (strain Rf4)</name>
    <name type="common">Geobacter uraniireducens</name>
    <dbReference type="NCBI Taxonomy" id="351605"/>
    <lineage>
        <taxon>Bacteria</taxon>
        <taxon>Pseudomonadati</taxon>
        <taxon>Thermodesulfobacteriota</taxon>
        <taxon>Desulfuromonadia</taxon>
        <taxon>Geobacterales</taxon>
        <taxon>Geobacteraceae</taxon>
        <taxon>Geotalea</taxon>
    </lineage>
</organism>
<protein>
    <recommendedName>
        <fullName evidence="3">Transcriptional regulator</fullName>
    </recommendedName>
</protein>
<gene>
    <name evidence="1" type="ordered locus">Gura_0239</name>
</gene>
<sequence length="86" mass="10063">MPEISRFYGIIVAMYYDEHNPPHFHARYGSHEVIIRIKDLARIAGSFPPRALGMLLEWTALHQEEIMDNWTRARNDQELKSVSPLD</sequence>
<dbReference type="KEGG" id="gur:Gura_0239"/>
<dbReference type="OrthoDB" id="122670at2"/>
<evidence type="ECO:0000313" key="1">
    <source>
        <dbReference type="EMBL" id="ABQ24455.1"/>
    </source>
</evidence>